<dbReference type="InterPro" id="IPR031833">
    <property type="entry name" value="DUF4748"/>
</dbReference>
<keyword evidence="1" id="KW-1133">Transmembrane helix</keyword>
<evidence type="ECO:0000313" key="3">
    <source>
        <dbReference type="Proteomes" id="UP001331761"/>
    </source>
</evidence>
<comment type="caution">
    <text evidence="2">The sequence shown here is derived from an EMBL/GenBank/DDBJ whole genome shotgun (WGS) entry which is preliminary data.</text>
</comment>
<keyword evidence="1" id="KW-0812">Transmembrane</keyword>
<gene>
    <name evidence="2" type="ORF">GCK32_000706</name>
</gene>
<feature type="transmembrane region" description="Helical" evidence="1">
    <location>
        <begin position="146"/>
        <end position="164"/>
    </location>
</feature>
<dbReference type="EMBL" id="WIXE01017942">
    <property type="protein sequence ID" value="KAK5971319.1"/>
    <property type="molecule type" value="Genomic_DNA"/>
</dbReference>
<reference evidence="2 3" key="1">
    <citation type="submission" date="2019-10" db="EMBL/GenBank/DDBJ databases">
        <title>Assembly and Annotation for the nematode Trichostrongylus colubriformis.</title>
        <authorList>
            <person name="Martin J."/>
        </authorList>
    </citation>
    <scope>NUCLEOTIDE SEQUENCE [LARGE SCALE GENOMIC DNA]</scope>
    <source>
        <strain evidence="2">G859</strain>
        <tissue evidence="2">Whole worm</tissue>
    </source>
</reference>
<dbReference type="Pfam" id="PF15932">
    <property type="entry name" value="DUF4748"/>
    <property type="match status" value="1"/>
</dbReference>
<protein>
    <recommendedName>
        <fullName evidence="4">Transmembrane protein</fullName>
    </recommendedName>
</protein>
<keyword evidence="1" id="KW-0472">Membrane</keyword>
<accession>A0AAN8F8A8</accession>
<proteinExistence type="predicted"/>
<evidence type="ECO:0008006" key="4">
    <source>
        <dbReference type="Google" id="ProtNLM"/>
    </source>
</evidence>
<name>A0AAN8F8A8_TRICO</name>
<dbReference type="AlphaFoldDB" id="A0AAN8F8A8"/>
<evidence type="ECO:0000256" key="1">
    <source>
        <dbReference type="SAM" id="Phobius"/>
    </source>
</evidence>
<evidence type="ECO:0000313" key="2">
    <source>
        <dbReference type="EMBL" id="KAK5971319.1"/>
    </source>
</evidence>
<keyword evidence="3" id="KW-1185">Reference proteome</keyword>
<dbReference type="Proteomes" id="UP001331761">
    <property type="component" value="Unassembled WGS sequence"/>
</dbReference>
<sequence length="202" mass="23310">MKRIADFSGADVNNDGIQAEFCHLCSTINPHRSHVIHRELFRVYSGTYVLRPSRTLCRSLVPQRAALRFASSNEKVLKPDDEVARSPSNLRRGPGEKDITTMDLIEERIRQKSSVRESSFGGQRQSWNYRSEIVGKLGLDNKHKNIWIAYVVIILFGFTAFVYTKSNVVLSRKEQMEERERMRRDLKLHGADRKRLGVVDSF</sequence>
<organism evidence="2 3">
    <name type="scientific">Trichostrongylus colubriformis</name>
    <name type="common">Black scour worm</name>
    <dbReference type="NCBI Taxonomy" id="6319"/>
    <lineage>
        <taxon>Eukaryota</taxon>
        <taxon>Metazoa</taxon>
        <taxon>Ecdysozoa</taxon>
        <taxon>Nematoda</taxon>
        <taxon>Chromadorea</taxon>
        <taxon>Rhabditida</taxon>
        <taxon>Rhabditina</taxon>
        <taxon>Rhabditomorpha</taxon>
        <taxon>Strongyloidea</taxon>
        <taxon>Trichostrongylidae</taxon>
        <taxon>Trichostrongylus</taxon>
    </lineage>
</organism>